<gene>
    <name evidence="4" type="ORF">EZV62_024787</name>
</gene>
<evidence type="ECO:0000313" key="5">
    <source>
        <dbReference type="Proteomes" id="UP000323000"/>
    </source>
</evidence>
<keyword evidence="1" id="KW-0863">Zinc-finger</keyword>
<dbReference type="InterPro" id="IPR025836">
    <property type="entry name" value="Zn_knuckle_CX2CX4HX4C"/>
</dbReference>
<dbReference type="PANTHER" id="PTHR31286">
    <property type="entry name" value="GLYCINE-RICH CELL WALL STRUCTURAL PROTEIN 1.8-LIKE"/>
    <property type="match status" value="1"/>
</dbReference>
<name>A0A5C7GX56_9ROSI</name>
<reference evidence="5" key="1">
    <citation type="journal article" date="2019" name="Gigascience">
        <title>De novo genome assembly of the endangered Acer yangbiense, a plant species with extremely small populations endemic to Yunnan Province, China.</title>
        <authorList>
            <person name="Yang J."/>
            <person name="Wariss H.M."/>
            <person name="Tao L."/>
            <person name="Zhang R."/>
            <person name="Yun Q."/>
            <person name="Hollingsworth P."/>
            <person name="Dao Z."/>
            <person name="Luo G."/>
            <person name="Guo H."/>
            <person name="Ma Y."/>
            <person name="Sun W."/>
        </authorList>
    </citation>
    <scope>NUCLEOTIDE SEQUENCE [LARGE SCALE GENOMIC DNA]</scope>
    <source>
        <strain evidence="5">cv. Malutang</strain>
    </source>
</reference>
<dbReference type="GO" id="GO:0003676">
    <property type="term" value="F:nucleic acid binding"/>
    <property type="evidence" value="ECO:0007669"/>
    <property type="project" value="InterPro"/>
</dbReference>
<evidence type="ECO:0000259" key="3">
    <source>
        <dbReference type="PROSITE" id="PS50158"/>
    </source>
</evidence>
<keyword evidence="1" id="KW-0479">Metal-binding</keyword>
<proteinExistence type="predicted"/>
<dbReference type="Pfam" id="PF14392">
    <property type="entry name" value="zf-CCHC_4"/>
    <property type="match status" value="1"/>
</dbReference>
<accession>A0A5C7GX56</accession>
<feature type="region of interest" description="Disordered" evidence="2">
    <location>
        <begin position="286"/>
        <end position="310"/>
    </location>
</feature>
<keyword evidence="5" id="KW-1185">Reference proteome</keyword>
<feature type="domain" description="CCHC-type" evidence="3">
    <location>
        <begin position="150"/>
        <end position="163"/>
    </location>
</feature>
<keyword evidence="1" id="KW-0862">Zinc</keyword>
<evidence type="ECO:0000313" key="4">
    <source>
        <dbReference type="EMBL" id="TXG48912.1"/>
    </source>
</evidence>
<dbReference type="InterPro" id="IPR001878">
    <property type="entry name" value="Znf_CCHC"/>
</dbReference>
<protein>
    <recommendedName>
        <fullName evidence="3">CCHC-type domain-containing protein</fullName>
    </recommendedName>
</protein>
<dbReference type="EMBL" id="VAHF01000012">
    <property type="protein sequence ID" value="TXG48912.1"/>
    <property type="molecule type" value="Genomic_DNA"/>
</dbReference>
<dbReference type="PANTHER" id="PTHR31286:SF167">
    <property type="entry name" value="OS09G0268800 PROTEIN"/>
    <property type="match status" value="1"/>
</dbReference>
<dbReference type="AlphaFoldDB" id="A0A5C7GX56"/>
<evidence type="ECO:0000256" key="1">
    <source>
        <dbReference type="PROSITE-ProRule" id="PRU00047"/>
    </source>
</evidence>
<dbReference type="Proteomes" id="UP000323000">
    <property type="component" value="Chromosome 12"/>
</dbReference>
<organism evidence="4 5">
    <name type="scientific">Acer yangbiense</name>
    <dbReference type="NCBI Taxonomy" id="1000413"/>
    <lineage>
        <taxon>Eukaryota</taxon>
        <taxon>Viridiplantae</taxon>
        <taxon>Streptophyta</taxon>
        <taxon>Embryophyta</taxon>
        <taxon>Tracheophyta</taxon>
        <taxon>Spermatophyta</taxon>
        <taxon>Magnoliopsida</taxon>
        <taxon>eudicotyledons</taxon>
        <taxon>Gunneridae</taxon>
        <taxon>Pentapetalae</taxon>
        <taxon>rosids</taxon>
        <taxon>malvids</taxon>
        <taxon>Sapindales</taxon>
        <taxon>Sapindaceae</taxon>
        <taxon>Hippocastanoideae</taxon>
        <taxon>Acereae</taxon>
        <taxon>Acer</taxon>
    </lineage>
</organism>
<dbReference type="InterPro" id="IPR040256">
    <property type="entry name" value="At4g02000-like"/>
</dbReference>
<evidence type="ECO:0000256" key="2">
    <source>
        <dbReference type="SAM" id="MobiDB-lite"/>
    </source>
</evidence>
<dbReference type="GO" id="GO:0008270">
    <property type="term" value="F:zinc ion binding"/>
    <property type="evidence" value="ECO:0007669"/>
    <property type="project" value="UniProtKB-KW"/>
</dbReference>
<dbReference type="PROSITE" id="PS50158">
    <property type="entry name" value="ZF_CCHC"/>
    <property type="match status" value="1"/>
</dbReference>
<comment type="caution">
    <text evidence="4">The sequence shown here is derived from an EMBL/GenBank/DDBJ whole genome shotgun (WGS) entry which is preliminary data.</text>
</comment>
<sequence length="440" mass="49386">MVESEIAKLYEKLSLAGEDGAVHEMADEDQRDGEVEVELCLVGKVLSGKKVNRDAFKNLIEQLWSPFGRVEIHDVPIICMNRRTAKWMAEQIRWVIDLPFETKECWGKFLKVKVQIDISKPLKRWLRLKLDKYDNIVMVGLKYERLPEFCYVCGRIGHASKDCSDDEAKSEALKSDFTKYGSWMRASIPEIQKLRLDQQIEGNSKVQSRVLVERSGVKEVDMGKIGNGSLSSQAVEQTDTAKKPKEDVSGFHTNILAISSGLGSSQVHGLRLKGPSEEAQLNKKKNVVEGNESSGPGLKSACQLSPKQSIPRNWKRMAREKKVEFNPIQQPSLFRKLQTVSTKGKKNSKGNAYSSTSKSNFNIVGKRLSLGKFHNSVQTSSRDRGTLSSSLKRWDVKFGKRKLVIGSAVESSENKKSRFSDSVQEFNNLAESGSQARLEL</sequence>